<gene>
    <name evidence="2" type="ORF">NDU88_009611</name>
</gene>
<keyword evidence="3" id="KW-1185">Reference proteome</keyword>
<name>A0AAV7QS10_PLEWA</name>
<protein>
    <submittedName>
        <fullName evidence="2">Uncharacterized protein</fullName>
    </submittedName>
</protein>
<dbReference type="Proteomes" id="UP001066276">
    <property type="component" value="Chromosome 6"/>
</dbReference>
<reference evidence="2" key="1">
    <citation type="journal article" date="2022" name="bioRxiv">
        <title>Sequencing and chromosome-scale assembly of the giantPleurodeles waltlgenome.</title>
        <authorList>
            <person name="Brown T."/>
            <person name="Elewa A."/>
            <person name="Iarovenko S."/>
            <person name="Subramanian E."/>
            <person name="Araus A.J."/>
            <person name="Petzold A."/>
            <person name="Susuki M."/>
            <person name="Suzuki K.-i.T."/>
            <person name="Hayashi T."/>
            <person name="Toyoda A."/>
            <person name="Oliveira C."/>
            <person name="Osipova E."/>
            <person name="Leigh N.D."/>
            <person name="Simon A."/>
            <person name="Yun M.H."/>
        </authorList>
    </citation>
    <scope>NUCLEOTIDE SEQUENCE</scope>
    <source>
        <strain evidence="2">20211129_DDA</strain>
        <tissue evidence="2">Liver</tissue>
    </source>
</reference>
<feature type="compositionally biased region" description="Basic and acidic residues" evidence="1">
    <location>
        <begin position="93"/>
        <end position="108"/>
    </location>
</feature>
<dbReference type="EMBL" id="JANPWB010000010">
    <property type="protein sequence ID" value="KAJ1143301.1"/>
    <property type="molecule type" value="Genomic_DNA"/>
</dbReference>
<comment type="caution">
    <text evidence="2">The sequence shown here is derived from an EMBL/GenBank/DDBJ whole genome shotgun (WGS) entry which is preliminary data.</text>
</comment>
<feature type="region of interest" description="Disordered" evidence="1">
    <location>
        <begin position="66"/>
        <end position="108"/>
    </location>
</feature>
<accession>A0AAV7QS10</accession>
<dbReference type="AlphaFoldDB" id="A0AAV7QS10"/>
<proteinExistence type="predicted"/>
<evidence type="ECO:0000313" key="2">
    <source>
        <dbReference type="EMBL" id="KAJ1143301.1"/>
    </source>
</evidence>
<evidence type="ECO:0000313" key="3">
    <source>
        <dbReference type="Proteomes" id="UP001066276"/>
    </source>
</evidence>
<evidence type="ECO:0000256" key="1">
    <source>
        <dbReference type="SAM" id="MobiDB-lite"/>
    </source>
</evidence>
<sequence length="157" mass="16531">MGRRLRGCWEGGAGRGVAAVPVDAGGTDVATTTRELPSEDESVSLVSATVRAVELTSPSVPLVNSKSVVSPSRDMWDAAPSCSGATAPPPDDANAHKNRETTKRGGRQKKDMLSAWITATVGGKDRHISPLHYTALLGSTVQFLGNGLQGYERHLHT</sequence>
<organism evidence="2 3">
    <name type="scientific">Pleurodeles waltl</name>
    <name type="common">Iberian ribbed newt</name>
    <dbReference type="NCBI Taxonomy" id="8319"/>
    <lineage>
        <taxon>Eukaryota</taxon>
        <taxon>Metazoa</taxon>
        <taxon>Chordata</taxon>
        <taxon>Craniata</taxon>
        <taxon>Vertebrata</taxon>
        <taxon>Euteleostomi</taxon>
        <taxon>Amphibia</taxon>
        <taxon>Batrachia</taxon>
        <taxon>Caudata</taxon>
        <taxon>Salamandroidea</taxon>
        <taxon>Salamandridae</taxon>
        <taxon>Pleurodelinae</taxon>
        <taxon>Pleurodeles</taxon>
    </lineage>
</organism>